<dbReference type="PANTHER" id="PTHR30055">
    <property type="entry name" value="HTH-TYPE TRANSCRIPTIONAL REGULATOR RUTR"/>
    <property type="match status" value="1"/>
</dbReference>
<feature type="domain" description="HTH tetR-type" evidence="6">
    <location>
        <begin position="38"/>
        <end position="98"/>
    </location>
</feature>
<evidence type="ECO:0000256" key="3">
    <source>
        <dbReference type="ARBA" id="ARBA00023125"/>
    </source>
</evidence>
<evidence type="ECO:0000313" key="8">
    <source>
        <dbReference type="Proteomes" id="UP000653343"/>
    </source>
</evidence>
<dbReference type="PROSITE" id="PS01081">
    <property type="entry name" value="HTH_TETR_1"/>
    <property type="match status" value="1"/>
</dbReference>
<dbReference type="InterPro" id="IPR009057">
    <property type="entry name" value="Homeodomain-like_sf"/>
</dbReference>
<dbReference type="EMBL" id="BMYU01000003">
    <property type="protein sequence ID" value="GGX37555.1"/>
    <property type="molecule type" value="Genomic_DNA"/>
</dbReference>
<dbReference type="PROSITE" id="PS50977">
    <property type="entry name" value="HTH_TETR_2"/>
    <property type="match status" value="1"/>
</dbReference>
<dbReference type="PANTHER" id="PTHR30055:SF234">
    <property type="entry name" value="HTH-TYPE TRANSCRIPTIONAL REGULATOR BETI"/>
    <property type="match status" value="1"/>
</dbReference>
<feature type="DNA-binding region" description="H-T-H motif" evidence="5">
    <location>
        <begin position="61"/>
        <end position="80"/>
    </location>
</feature>
<evidence type="ECO:0000256" key="4">
    <source>
        <dbReference type="ARBA" id="ARBA00023163"/>
    </source>
</evidence>
<dbReference type="Pfam" id="PF00440">
    <property type="entry name" value="TetR_N"/>
    <property type="match status" value="1"/>
</dbReference>
<gene>
    <name evidence="7" type="ORF">GCM10010946_14400</name>
</gene>
<dbReference type="SUPFAM" id="SSF46689">
    <property type="entry name" value="Homeodomain-like"/>
    <property type="match status" value="1"/>
</dbReference>
<evidence type="ECO:0000313" key="7">
    <source>
        <dbReference type="EMBL" id="GGX37555.1"/>
    </source>
</evidence>
<evidence type="ECO:0000256" key="1">
    <source>
        <dbReference type="ARBA" id="ARBA00022491"/>
    </source>
</evidence>
<name>A0ABQ2XWB7_9BURK</name>
<sequence length="236" mass="26403">MTVDSKRDSSVTKYTTKFLFVLEKIVKIRIPFKKQQFDAREEAIIDAVNRLLSEKGYDLMTMDDVADAVGIAKGSLYKHFSSKDKLAAAALIRLLNATMAELETLPETMPEIEKIRHILTWSLKLRLEGGVPHLPSTSLTLQRSLMLNLEYITLALKMHKRFHAMVAKAREQGALTPLVPDDVLVYTLYSRACDPTVDFLLRDKRMSHEQIVAAMVHATLGGFLSEQARSAVSAAG</sequence>
<proteinExistence type="predicted"/>
<protein>
    <recommendedName>
        <fullName evidence="6">HTH tetR-type domain-containing protein</fullName>
    </recommendedName>
</protein>
<reference evidence="8" key="1">
    <citation type="journal article" date="2019" name="Int. J. Syst. Evol. Microbiol.">
        <title>The Global Catalogue of Microorganisms (GCM) 10K type strain sequencing project: providing services to taxonomists for standard genome sequencing and annotation.</title>
        <authorList>
            <consortium name="The Broad Institute Genomics Platform"/>
            <consortium name="The Broad Institute Genome Sequencing Center for Infectious Disease"/>
            <person name="Wu L."/>
            <person name="Ma J."/>
        </authorList>
    </citation>
    <scope>NUCLEOTIDE SEQUENCE [LARGE SCALE GENOMIC DNA]</scope>
    <source>
        <strain evidence="8">KCTC 23917</strain>
    </source>
</reference>
<comment type="caution">
    <text evidence="7">The sequence shown here is derived from an EMBL/GenBank/DDBJ whole genome shotgun (WGS) entry which is preliminary data.</text>
</comment>
<keyword evidence="3 5" id="KW-0238">DNA-binding</keyword>
<evidence type="ECO:0000259" key="6">
    <source>
        <dbReference type="PROSITE" id="PS50977"/>
    </source>
</evidence>
<dbReference type="Proteomes" id="UP000653343">
    <property type="component" value="Unassembled WGS sequence"/>
</dbReference>
<dbReference type="InterPro" id="IPR001647">
    <property type="entry name" value="HTH_TetR"/>
</dbReference>
<dbReference type="PRINTS" id="PR00455">
    <property type="entry name" value="HTHTETR"/>
</dbReference>
<accession>A0ABQ2XWB7</accession>
<keyword evidence="2" id="KW-0805">Transcription regulation</keyword>
<dbReference type="InterPro" id="IPR050109">
    <property type="entry name" value="HTH-type_TetR-like_transc_reg"/>
</dbReference>
<evidence type="ECO:0000256" key="5">
    <source>
        <dbReference type="PROSITE-ProRule" id="PRU00335"/>
    </source>
</evidence>
<keyword evidence="1" id="KW-0678">Repressor</keyword>
<dbReference type="Gene3D" id="1.10.357.10">
    <property type="entry name" value="Tetracycline Repressor, domain 2"/>
    <property type="match status" value="1"/>
</dbReference>
<dbReference type="InterPro" id="IPR023772">
    <property type="entry name" value="DNA-bd_HTH_TetR-type_CS"/>
</dbReference>
<keyword evidence="4" id="KW-0804">Transcription</keyword>
<keyword evidence="8" id="KW-1185">Reference proteome</keyword>
<organism evidence="7 8">
    <name type="scientific">Undibacterium squillarum</name>
    <dbReference type="NCBI Taxonomy" id="1131567"/>
    <lineage>
        <taxon>Bacteria</taxon>
        <taxon>Pseudomonadati</taxon>
        <taxon>Pseudomonadota</taxon>
        <taxon>Betaproteobacteria</taxon>
        <taxon>Burkholderiales</taxon>
        <taxon>Oxalobacteraceae</taxon>
        <taxon>Undibacterium</taxon>
    </lineage>
</organism>
<evidence type="ECO:0000256" key="2">
    <source>
        <dbReference type="ARBA" id="ARBA00023015"/>
    </source>
</evidence>